<proteinExistence type="predicted"/>
<dbReference type="Proteomes" id="UP000326396">
    <property type="component" value="Linkage Group LG2"/>
</dbReference>
<evidence type="ECO:0000313" key="2">
    <source>
        <dbReference type="Proteomes" id="UP000326396"/>
    </source>
</evidence>
<accession>A0A5N6NEL0</accession>
<comment type="caution">
    <text evidence="1">The sequence shown here is derived from an EMBL/GenBank/DDBJ whole genome shotgun (WGS) entry which is preliminary data.</text>
</comment>
<protein>
    <submittedName>
        <fullName evidence="1">Uncharacterized protein</fullName>
    </submittedName>
</protein>
<dbReference type="AlphaFoldDB" id="A0A5N6NEL0"/>
<gene>
    <name evidence="1" type="ORF">E3N88_23281</name>
</gene>
<name>A0A5N6NEL0_9ASTR</name>
<sequence>MGCVMISVTMGRTTLRLEDKERPNGSATGSRENQIQLQIYAFVGRWSVAVRGSAENKRYISCFRSVPSAVAGGGEEVGKALSLKKSGRWRDREVRLQLRKTVRSIAPRIGDVTVNRRAATGNRAMSP</sequence>
<keyword evidence="2" id="KW-1185">Reference proteome</keyword>
<reference evidence="1 2" key="1">
    <citation type="submission" date="2019-05" db="EMBL/GenBank/DDBJ databases">
        <title>Mikania micrantha, genome provides insights into the molecular mechanism of rapid growth.</title>
        <authorList>
            <person name="Liu B."/>
        </authorList>
    </citation>
    <scope>NUCLEOTIDE SEQUENCE [LARGE SCALE GENOMIC DNA]</scope>
    <source>
        <strain evidence="1">NLD-2019</strain>
        <tissue evidence="1">Leaf</tissue>
    </source>
</reference>
<evidence type="ECO:0000313" key="1">
    <source>
        <dbReference type="EMBL" id="KAD4585680.1"/>
    </source>
</evidence>
<organism evidence="1 2">
    <name type="scientific">Mikania micrantha</name>
    <name type="common">bitter vine</name>
    <dbReference type="NCBI Taxonomy" id="192012"/>
    <lineage>
        <taxon>Eukaryota</taxon>
        <taxon>Viridiplantae</taxon>
        <taxon>Streptophyta</taxon>
        <taxon>Embryophyta</taxon>
        <taxon>Tracheophyta</taxon>
        <taxon>Spermatophyta</taxon>
        <taxon>Magnoliopsida</taxon>
        <taxon>eudicotyledons</taxon>
        <taxon>Gunneridae</taxon>
        <taxon>Pentapetalae</taxon>
        <taxon>asterids</taxon>
        <taxon>campanulids</taxon>
        <taxon>Asterales</taxon>
        <taxon>Asteraceae</taxon>
        <taxon>Asteroideae</taxon>
        <taxon>Heliantheae alliance</taxon>
        <taxon>Eupatorieae</taxon>
        <taxon>Mikania</taxon>
    </lineage>
</organism>
<dbReference type="EMBL" id="SZYD01000012">
    <property type="protein sequence ID" value="KAD4585680.1"/>
    <property type="molecule type" value="Genomic_DNA"/>
</dbReference>